<evidence type="ECO:0000313" key="1">
    <source>
        <dbReference type="EMBL" id="GAO31572.1"/>
    </source>
</evidence>
<comment type="caution">
    <text evidence="1">The sequence shown here is derived from an EMBL/GenBank/DDBJ whole genome shotgun (WGS) entry which is preliminary data.</text>
</comment>
<sequence>MLVDIRNDETVTSGQMDQYIDYVEIPFTFRYYLINESTKLSLAAGVSTNWLVANNAYLSESGQRQKIGETGGLSAMNFSTHAGFAFSVPVFGPFSFRIEPRINYFLNEINQEHPVKFKPYSIGIYSGIQYTIGE</sequence>
<organism evidence="1 2">
    <name type="scientific">Geofilum rubicundum JCM 15548</name>
    <dbReference type="NCBI Taxonomy" id="1236989"/>
    <lineage>
        <taxon>Bacteria</taxon>
        <taxon>Pseudomonadati</taxon>
        <taxon>Bacteroidota</taxon>
        <taxon>Bacteroidia</taxon>
        <taxon>Marinilabiliales</taxon>
        <taxon>Marinilabiliaceae</taxon>
        <taxon>Geofilum</taxon>
    </lineage>
</organism>
<evidence type="ECO:0000313" key="2">
    <source>
        <dbReference type="Proteomes" id="UP000032900"/>
    </source>
</evidence>
<keyword evidence="2" id="KW-1185">Reference proteome</keyword>
<proteinExistence type="predicted"/>
<dbReference type="AlphaFoldDB" id="A0A0E9M180"/>
<dbReference type="Proteomes" id="UP000032900">
    <property type="component" value="Unassembled WGS sequence"/>
</dbReference>
<evidence type="ECO:0008006" key="3">
    <source>
        <dbReference type="Google" id="ProtNLM"/>
    </source>
</evidence>
<reference evidence="1 2" key="1">
    <citation type="journal article" date="2015" name="Microbes Environ.">
        <title>Distribution and evolution of nitrogen fixation genes in the phylum bacteroidetes.</title>
        <authorList>
            <person name="Inoue J."/>
            <person name="Oshima K."/>
            <person name="Suda W."/>
            <person name="Sakamoto M."/>
            <person name="Iino T."/>
            <person name="Noda S."/>
            <person name="Hongoh Y."/>
            <person name="Hattori M."/>
            <person name="Ohkuma M."/>
        </authorList>
    </citation>
    <scope>NUCLEOTIDE SEQUENCE [LARGE SCALE GENOMIC DNA]</scope>
    <source>
        <strain evidence="1">JCM 15548</strain>
    </source>
</reference>
<gene>
    <name evidence="1" type="ORF">JCM15548_13945</name>
</gene>
<dbReference type="STRING" id="1236989.JCM15548_13945"/>
<dbReference type="EMBL" id="BAZW01000052">
    <property type="protein sequence ID" value="GAO31572.1"/>
    <property type="molecule type" value="Genomic_DNA"/>
</dbReference>
<name>A0A0E9M180_9BACT</name>
<accession>A0A0E9M180</accession>
<protein>
    <recommendedName>
        <fullName evidence="3">Outer membrane protein beta-barrel domain-containing protein</fullName>
    </recommendedName>
</protein>